<dbReference type="AlphaFoldDB" id="A0A4R2M6J8"/>
<evidence type="ECO:0000256" key="2">
    <source>
        <dbReference type="ARBA" id="ARBA00023015"/>
    </source>
</evidence>
<dbReference type="GeneID" id="99683979"/>
<dbReference type="InterPro" id="IPR000847">
    <property type="entry name" value="LysR_HTH_N"/>
</dbReference>
<sequence length="338" mass="36151">MASALNPSLLSWLRCFDAAARERSFTQAAATLCITQGAVSQQVKQLEQWLRRPLFLRSPRALVFTPEGLHLHGVLRESFDAVEAALLQLRAPAEGAPLALSCAPSFAMGWLTPRLGDFFRRHPGLELRVVGEFESVDRARMAQRGLAAALRYDPGGYADLLDNPFLDEWLLPVASPAWLAAHPEVRSAADLAPEHLLHDDQAWDGADPYEEWRQWLQAALPGGLPARLAQGLPLGRHFNLTQLAQAAALAGQGVAMGRAALVVDELAAGRLVAPFALPAGTADAGRHGALRARAGYRLVAPAEAAAGVAEVLAWLRTQAAAFVLQRDAVLAGAAATRS</sequence>
<feature type="domain" description="HTH lysR-type" evidence="5">
    <location>
        <begin position="10"/>
        <end position="65"/>
    </location>
</feature>
<dbReference type="EMBL" id="SLXD01000008">
    <property type="protein sequence ID" value="TCP01890.1"/>
    <property type="molecule type" value="Genomic_DNA"/>
</dbReference>
<dbReference type="SUPFAM" id="SSF53850">
    <property type="entry name" value="Periplasmic binding protein-like II"/>
    <property type="match status" value="1"/>
</dbReference>
<keyword evidence="4" id="KW-0804">Transcription</keyword>
<evidence type="ECO:0000313" key="6">
    <source>
        <dbReference type="EMBL" id="TCP01890.1"/>
    </source>
</evidence>
<comment type="caution">
    <text evidence="6">The sequence shown here is derived from an EMBL/GenBank/DDBJ whole genome shotgun (WGS) entry which is preliminary data.</text>
</comment>
<evidence type="ECO:0000313" key="7">
    <source>
        <dbReference type="Proteomes" id="UP000295106"/>
    </source>
</evidence>
<keyword evidence="3" id="KW-0238">DNA-binding</keyword>
<accession>A0A4R2M6J8</accession>
<dbReference type="PANTHER" id="PTHR30537">
    <property type="entry name" value="HTH-TYPE TRANSCRIPTIONAL REGULATOR"/>
    <property type="match status" value="1"/>
</dbReference>
<dbReference type="Gene3D" id="1.10.10.10">
    <property type="entry name" value="Winged helix-like DNA-binding domain superfamily/Winged helix DNA-binding domain"/>
    <property type="match status" value="1"/>
</dbReference>
<evidence type="ECO:0000256" key="1">
    <source>
        <dbReference type="ARBA" id="ARBA00009437"/>
    </source>
</evidence>
<evidence type="ECO:0000259" key="5">
    <source>
        <dbReference type="PROSITE" id="PS50931"/>
    </source>
</evidence>
<dbReference type="InterPro" id="IPR036388">
    <property type="entry name" value="WH-like_DNA-bd_sf"/>
</dbReference>
<organism evidence="6 7">
    <name type="scientific">Rubrivivax gelatinosus</name>
    <name type="common">Rhodocyclus gelatinosus</name>
    <name type="synonym">Rhodopseudomonas gelatinosa</name>
    <dbReference type="NCBI Taxonomy" id="28068"/>
    <lineage>
        <taxon>Bacteria</taxon>
        <taxon>Pseudomonadati</taxon>
        <taxon>Pseudomonadota</taxon>
        <taxon>Betaproteobacteria</taxon>
        <taxon>Burkholderiales</taxon>
        <taxon>Sphaerotilaceae</taxon>
        <taxon>Rubrivivax</taxon>
    </lineage>
</organism>
<reference evidence="6 7" key="1">
    <citation type="submission" date="2019-03" db="EMBL/GenBank/DDBJ databases">
        <title>Genomic Encyclopedia of Type Strains, Phase IV (KMG-IV): sequencing the most valuable type-strain genomes for metagenomic binning, comparative biology and taxonomic classification.</title>
        <authorList>
            <person name="Goeker M."/>
        </authorList>
    </citation>
    <scope>NUCLEOTIDE SEQUENCE [LARGE SCALE GENOMIC DNA]</scope>
    <source>
        <strain evidence="6 7">DSM 1709</strain>
    </source>
</reference>
<dbReference type="Proteomes" id="UP000295106">
    <property type="component" value="Unassembled WGS sequence"/>
</dbReference>
<name>A0A4R2M6J8_RUBGE</name>
<dbReference type="InterPro" id="IPR036390">
    <property type="entry name" value="WH_DNA-bd_sf"/>
</dbReference>
<gene>
    <name evidence="6" type="ORF">EV684_108232</name>
</gene>
<dbReference type="InterPro" id="IPR005119">
    <property type="entry name" value="LysR_subst-bd"/>
</dbReference>
<comment type="similarity">
    <text evidence="1">Belongs to the LysR transcriptional regulatory family.</text>
</comment>
<protein>
    <submittedName>
        <fullName evidence="6">LysR family transcriptional regulator</fullName>
    </submittedName>
</protein>
<proteinExistence type="inferred from homology"/>
<evidence type="ECO:0000256" key="4">
    <source>
        <dbReference type="ARBA" id="ARBA00023163"/>
    </source>
</evidence>
<dbReference type="PANTHER" id="PTHR30537:SF5">
    <property type="entry name" value="HTH-TYPE TRANSCRIPTIONAL ACTIVATOR TTDR-RELATED"/>
    <property type="match status" value="1"/>
</dbReference>
<dbReference type="SUPFAM" id="SSF46785">
    <property type="entry name" value="Winged helix' DNA-binding domain"/>
    <property type="match status" value="1"/>
</dbReference>
<dbReference type="PRINTS" id="PR00039">
    <property type="entry name" value="HTHLYSR"/>
</dbReference>
<dbReference type="GO" id="GO:0003677">
    <property type="term" value="F:DNA binding"/>
    <property type="evidence" value="ECO:0007669"/>
    <property type="project" value="UniProtKB-KW"/>
</dbReference>
<dbReference type="InterPro" id="IPR058163">
    <property type="entry name" value="LysR-type_TF_proteobact-type"/>
</dbReference>
<dbReference type="Pfam" id="PF03466">
    <property type="entry name" value="LysR_substrate"/>
    <property type="match status" value="1"/>
</dbReference>
<dbReference type="Gene3D" id="3.40.190.10">
    <property type="entry name" value="Periplasmic binding protein-like II"/>
    <property type="match status" value="2"/>
</dbReference>
<dbReference type="PROSITE" id="PS50931">
    <property type="entry name" value="HTH_LYSR"/>
    <property type="match status" value="1"/>
</dbReference>
<evidence type="ECO:0000256" key="3">
    <source>
        <dbReference type="ARBA" id="ARBA00023125"/>
    </source>
</evidence>
<dbReference type="OrthoDB" id="8591238at2"/>
<dbReference type="GO" id="GO:0003700">
    <property type="term" value="F:DNA-binding transcription factor activity"/>
    <property type="evidence" value="ECO:0007669"/>
    <property type="project" value="InterPro"/>
</dbReference>
<dbReference type="Pfam" id="PF00126">
    <property type="entry name" value="HTH_1"/>
    <property type="match status" value="1"/>
</dbReference>
<keyword evidence="2" id="KW-0805">Transcription regulation</keyword>
<dbReference type="RefSeq" id="WP_132647942.1">
    <property type="nucleotide sequence ID" value="NZ_CP181386.1"/>
</dbReference>